<dbReference type="PANTHER" id="PTHR10209:SF885">
    <property type="entry name" value="2OG-FE(II) OXYGENASE FAMILY, PUTATIVE (AFU_ORTHOLOGUE AFUA_2G00750)-RELATED"/>
    <property type="match status" value="1"/>
</dbReference>
<dbReference type="Gene3D" id="2.60.120.330">
    <property type="entry name" value="B-lactam Antibiotic, Isopenicillin N Synthase, Chain"/>
    <property type="match status" value="1"/>
</dbReference>
<dbReference type="InterPro" id="IPR044861">
    <property type="entry name" value="IPNS-like_FE2OG_OXY"/>
</dbReference>
<dbReference type="OrthoDB" id="288590at2759"/>
<keyword evidence="3 5" id="KW-0560">Oxidoreductase</keyword>
<dbReference type="InParanoid" id="A0A165E9J3"/>
<dbReference type="Pfam" id="PF03171">
    <property type="entry name" value="2OG-FeII_Oxy"/>
    <property type="match status" value="1"/>
</dbReference>
<sequence>MPVAVEQPFSEIPTLDWDLIASGVPSDRQQFLADLRHAIVNVGFMYLSRSPVPLPLVDQLVAYIPELFALPMEEKKAISMLNSPHFLGYSVQGAEFTRGARDNREQFDFATEYECPWREGDPDWQRLWGTPQFPPDSVLPGFRTTVQTYLDLLQQLGMDFIRLMEEALLVAPGQLTQFYDDHMQHRCKVVKYPSVDALRAEDGTQGVGPHYDGGFLTFVRCRSTNCLLQASDQPGLQVQNRAGQWIPAPPVRGTFVVNIGKALETVTQKVALATTHRVVTPPKGSAPRYSVPFFQNIALGAKVAAPIEVPREILDLKRARGDEIVTDSVNFSEYERDVSGHVQLIGRIKSHPDVGARWYPEMYKQIFPEGAPSFGSAY</sequence>
<dbReference type="Proteomes" id="UP000076842">
    <property type="component" value="Unassembled WGS sequence"/>
</dbReference>
<dbReference type="InterPro" id="IPR027443">
    <property type="entry name" value="IPNS-like_sf"/>
</dbReference>
<evidence type="ECO:0000256" key="5">
    <source>
        <dbReference type="RuleBase" id="RU003682"/>
    </source>
</evidence>
<dbReference type="AlphaFoldDB" id="A0A165E9J3"/>
<evidence type="ECO:0000259" key="6">
    <source>
        <dbReference type="PROSITE" id="PS51471"/>
    </source>
</evidence>
<accession>A0A165E9J3</accession>
<evidence type="ECO:0000256" key="4">
    <source>
        <dbReference type="ARBA" id="ARBA00023004"/>
    </source>
</evidence>
<organism evidence="7 8">
    <name type="scientific">Calocera cornea HHB12733</name>
    <dbReference type="NCBI Taxonomy" id="1353952"/>
    <lineage>
        <taxon>Eukaryota</taxon>
        <taxon>Fungi</taxon>
        <taxon>Dikarya</taxon>
        <taxon>Basidiomycota</taxon>
        <taxon>Agaricomycotina</taxon>
        <taxon>Dacrymycetes</taxon>
        <taxon>Dacrymycetales</taxon>
        <taxon>Dacrymycetaceae</taxon>
        <taxon>Calocera</taxon>
    </lineage>
</organism>
<keyword evidence="4 5" id="KW-0408">Iron</keyword>
<dbReference type="GO" id="GO:0016491">
    <property type="term" value="F:oxidoreductase activity"/>
    <property type="evidence" value="ECO:0007669"/>
    <property type="project" value="UniProtKB-KW"/>
</dbReference>
<protein>
    <submittedName>
        <fullName evidence="7">Clavaminate synthase-like protein</fullName>
    </submittedName>
</protein>
<dbReference type="GO" id="GO:0046872">
    <property type="term" value="F:metal ion binding"/>
    <property type="evidence" value="ECO:0007669"/>
    <property type="project" value="UniProtKB-KW"/>
</dbReference>
<keyword evidence="8" id="KW-1185">Reference proteome</keyword>
<dbReference type="SUPFAM" id="SSF51197">
    <property type="entry name" value="Clavaminate synthase-like"/>
    <property type="match status" value="1"/>
</dbReference>
<name>A0A165E9J3_9BASI</name>
<dbReference type="PROSITE" id="PS51471">
    <property type="entry name" value="FE2OG_OXY"/>
    <property type="match status" value="1"/>
</dbReference>
<gene>
    <name evidence="7" type="ORF">CALCODRAFT_438723</name>
</gene>
<keyword evidence="2 5" id="KW-0479">Metal-binding</keyword>
<dbReference type="EMBL" id="KV424015">
    <property type="protein sequence ID" value="KZT54393.1"/>
    <property type="molecule type" value="Genomic_DNA"/>
</dbReference>
<dbReference type="Pfam" id="PF14226">
    <property type="entry name" value="DIOX_N"/>
    <property type="match status" value="1"/>
</dbReference>
<dbReference type="STRING" id="1353952.A0A165E9J3"/>
<evidence type="ECO:0000256" key="3">
    <source>
        <dbReference type="ARBA" id="ARBA00023002"/>
    </source>
</evidence>
<reference evidence="7 8" key="1">
    <citation type="journal article" date="2016" name="Mol. Biol. Evol.">
        <title>Comparative Genomics of Early-Diverging Mushroom-Forming Fungi Provides Insights into the Origins of Lignocellulose Decay Capabilities.</title>
        <authorList>
            <person name="Nagy L.G."/>
            <person name="Riley R."/>
            <person name="Tritt A."/>
            <person name="Adam C."/>
            <person name="Daum C."/>
            <person name="Floudas D."/>
            <person name="Sun H."/>
            <person name="Yadav J.S."/>
            <person name="Pangilinan J."/>
            <person name="Larsson K.H."/>
            <person name="Matsuura K."/>
            <person name="Barry K."/>
            <person name="Labutti K."/>
            <person name="Kuo R."/>
            <person name="Ohm R.A."/>
            <person name="Bhattacharya S.S."/>
            <person name="Shirouzu T."/>
            <person name="Yoshinaga Y."/>
            <person name="Martin F.M."/>
            <person name="Grigoriev I.V."/>
            <person name="Hibbett D.S."/>
        </authorList>
    </citation>
    <scope>NUCLEOTIDE SEQUENCE [LARGE SCALE GENOMIC DNA]</scope>
    <source>
        <strain evidence="7 8">HHB12733</strain>
    </source>
</reference>
<evidence type="ECO:0000256" key="1">
    <source>
        <dbReference type="ARBA" id="ARBA00008056"/>
    </source>
</evidence>
<proteinExistence type="inferred from homology"/>
<dbReference type="PANTHER" id="PTHR10209">
    <property type="entry name" value="OXIDOREDUCTASE, 2OG-FE II OXYGENASE FAMILY PROTEIN"/>
    <property type="match status" value="1"/>
</dbReference>
<dbReference type="InterPro" id="IPR005123">
    <property type="entry name" value="Oxoglu/Fe-dep_dioxygenase_dom"/>
</dbReference>
<evidence type="ECO:0000313" key="7">
    <source>
        <dbReference type="EMBL" id="KZT54393.1"/>
    </source>
</evidence>
<dbReference type="InterPro" id="IPR026992">
    <property type="entry name" value="DIOX_N"/>
</dbReference>
<evidence type="ECO:0000313" key="8">
    <source>
        <dbReference type="Proteomes" id="UP000076842"/>
    </source>
</evidence>
<feature type="domain" description="Fe2OG dioxygenase" evidence="6">
    <location>
        <begin position="183"/>
        <end position="297"/>
    </location>
</feature>
<comment type="similarity">
    <text evidence="1 5">Belongs to the iron/ascorbate-dependent oxidoreductase family.</text>
</comment>
<evidence type="ECO:0000256" key="2">
    <source>
        <dbReference type="ARBA" id="ARBA00022723"/>
    </source>
</evidence>